<keyword evidence="8" id="KW-1185">Reference proteome</keyword>
<feature type="region of interest" description="Disordered" evidence="6">
    <location>
        <begin position="779"/>
        <end position="799"/>
    </location>
</feature>
<dbReference type="SUPFAM" id="SSF53067">
    <property type="entry name" value="Actin-like ATPase domain"/>
    <property type="match status" value="2"/>
</dbReference>
<evidence type="ECO:0000313" key="8">
    <source>
        <dbReference type="Proteomes" id="UP000829720"/>
    </source>
</evidence>
<dbReference type="Gene3D" id="3.30.420.40">
    <property type="match status" value="2"/>
</dbReference>
<comment type="subcellular location">
    <subcellularLocation>
        <location evidence="1">Cytoplasm</location>
        <location evidence="1">Cytoskeleton</location>
    </subcellularLocation>
</comment>
<feature type="compositionally biased region" description="Polar residues" evidence="6">
    <location>
        <begin position="268"/>
        <end position="282"/>
    </location>
</feature>
<feature type="compositionally biased region" description="Basic and acidic residues" evidence="6">
    <location>
        <begin position="254"/>
        <end position="267"/>
    </location>
</feature>
<dbReference type="GO" id="GO:0005856">
    <property type="term" value="C:cytoskeleton"/>
    <property type="evidence" value="ECO:0007669"/>
    <property type="project" value="UniProtKB-SubCell"/>
</dbReference>
<reference evidence="7" key="1">
    <citation type="submission" date="2021-01" db="EMBL/GenBank/DDBJ databases">
        <authorList>
            <person name="Zahm M."/>
            <person name="Roques C."/>
            <person name="Cabau C."/>
            <person name="Klopp C."/>
            <person name="Donnadieu C."/>
            <person name="Jouanno E."/>
            <person name="Lampietro C."/>
            <person name="Louis A."/>
            <person name="Herpin A."/>
            <person name="Echchiki A."/>
            <person name="Berthelot C."/>
            <person name="Parey E."/>
            <person name="Roest-Crollius H."/>
            <person name="Braasch I."/>
            <person name="Postlethwait J."/>
            <person name="Bobe J."/>
            <person name="Montfort J."/>
            <person name="Bouchez O."/>
            <person name="Begum T."/>
            <person name="Mejri S."/>
            <person name="Adams A."/>
            <person name="Chen W.-J."/>
            <person name="Guiguen Y."/>
        </authorList>
    </citation>
    <scope>NUCLEOTIDE SEQUENCE</scope>
    <source>
        <tissue evidence="7">Blood</tissue>
    </source>
</reference>
<dbReference type="FunFam" id="3.30.420.40:FF:000058">
    <property type="entry name" value="Putative actin-related protein 5"/>
    <property type="match status" value="1"/>
</dbReference>
<evidence type="ECO:0000256" key="4">
    <source>
        <dbReference type="RuleBase" id="RU000487"/>
    </source>
</evidence>
<gene>
    <name evidence="7" type="ORF">AGOR_G00082950</name>
</gene>
<keyword evidence="3" id="KW-0206">Cytoskeleton</keyword>
<dbReference type="SMART" id="SM00268">
    <property type="entry name" value="ACTIN"/>
    <property type="match status" value="1"/>
</dbReference>
<feature type="region of interest" description="Disordered" evidence="6">
    <location>
        <begin position="148"/>
        <end position="180"/>
    </location>
</feature>
<dbReference type="PRINTS" id="PR00190">
    <property type="entry name" value="ACTIN"/>
</dbReference>
<evidence type="ECO:0000313" key="7">
    <source>
        <dbReference type="EMBL" id="KAI1897404.1"/>
    </source>
</evidence>
<evidence type="ECO:0000256" key="3">
    <source>
        <dbReference type="ARBA" id="ARBA00023212"/>
    </source>
</evidence>
<sequence>MGKQLSHRCMILRKLLTSPRAVPINDLQLALQWQYEFLRGNHQNLANPCLRPGGPEKEQISTESTNGLPRDDRRFPGYTSDIHGRQSRGIFSSTSKWDSVKETLPCANQGATSVSGKPPSLSSFDSGFDGAGSSHLDVGAGRESWEGLARQQGTREGFRPIVQQPQIHEENISSVSDSEDCKEEFEFNAVGDGGSSRASIQIIPKITSDSLNFEIKVKRSATMPKNPWLSLPVEDLENSYTVTITPNPQATARDSIRTPDPSERSRDQPMQTATRSSTQNFSGVEEELSLQGAGEMEVGARERVGILQAQDSFEDSDLSPIRNVLSSTITDTQDRQNITIDPTLFWDTYDFHNNKPEACERLITSLTEGSLIDWDLKEQEGLQKVEEILDRAAGILQAKENVLAQEEMLDVLMKVESASKPWGSWGSEEQLSMVTMSTSDLVEAGIVGLDDNPLPINIDKATAYTSPGPDEIMSMTHPVNDSTERLELGVLTKGSSRSNVLQELKGLHVLEERIMEENIKIHEFRRCEEEERLAEQQSNKTSAKCSSKERQIFLRELEKEKKEVEKMERSLDSERAEGGEVKNRLSRGRKVVKCSIMERTSKLKNLEDNVLCDELISGSKSQTANKKHFKTVQNYADVESSTNVTLSVSNQNYTSEPELSQDAIFKSSKTNLDSLFSNCQQDGSPCMLHIPDDKVDACDSPSNSALALASGPNCTSGERRESTLNELTEPMDCMKEGANCNQGEAEPEKLTFRTAENADRETEVDEVLNVSDVSLTPATCPNQGAFDPGGKAAKPPVPKPRKALQILKGFKGEEASPEDHICSFPPVSQPNQDDSEATPLLNAEGPPKPKERKNKPLTKLVVSPDIKEHSNNNNNKTSLACQPLCMAPDSTTLQCFESSSRASVTQPVSLNESQIQRATTPAYLEDVHSIDPTFRESESVSPDNTVPGTAAPSNIPDILSTVDAPVCPSQSSGAAVRSICRSPVSESHIHINIKPITDFKTPIVLDTGSGLVKAGFADQDLPTAVFPTVIGIPKYEEIMNGHFERESYIGHEAQHMRGVLSLRYPIKNGIITNWDEMEKIWHHTFQQLHVDPEDHPVLLSEAAMNPRENRQRMVELMFEAFSVPYAYVAMQAVLALYAAGRTTGVVFDSGDGVSHSVPVFEGYCLPHAVQRFTLAGIDVTLHLKKLLQEQGVTMRTSAELEIVREMKERCCCVAQDYEAELVSGGPASSEVYYTMPDGQVIHLSTERFRATEILFKPELIGRDHYGMHESIFKSILHSDIDLRKSFVGNIVLSGGNTLLAGLPQRLQCEIQKMVPIDLAEFVRVTSPKDRDFSVWSGGAVLASLPSFASAWISEEEYEEYGPQIVFRKCF</sequence>
<dbReference type="FunFam" id="3.30.420.40:FF:000002">
    <property type="entry name" value="Muscle actin"/>
    <property type="match status" value="1"/>
</dbReference>
<accession>A0A8T3DNJ4</accession>
<feature type="coiled-coil region" evidence="5">
    <location>
        <begin position="550"/>
        <end position="577"/>
    </location>
</feature>
<evidence type="ECO:0000256" key="1">
    <source>
        <dbReference type="ARBA" id="ARBA00004245"/>
    </source>
</evidence>
<feature type="region of interest" description="Disordered" evidence="6">
    <location>
        <begin position="815"/>
        <end position="857"/>
    </location>
</feature>
<dbReference type="InterPro" id="IPR043129">
    <property type="entry name" value="ATPase_NBD"/>
</dbReference>
<feature type="region of interest" description="Disordered" evidence="6">
    <location>
        <begin position="48"/>
        <end position="84"/>
    </location>
</feature>
<dbReference type="EMBL" id="JAERUA010000007">
    <property type="protein sequence ID" value="KAI1897404.1"/>
    <property type="molecule type" value="Genomic_DNA"/>
</dbReference>
<organism evidence="7 8">
    <name type="scientific">Albula goreensis</name>
    <dbReference type="NCBI Taxonomy" id="1534307"/>
    <lineage>
        <taxon>Eukaryota</taxon>
        <taxon>Metazoa</taxon>
        <taxon>Chordata</taxon>
        <taxon>Craniata</taxon>
        <taxon>Vertebrata</taxon>
        <taxon>Euteleostomi</taxon>
        <taxon>Actinopterygii</taxon>
        <taxon>Neopterygii</taxon>
        <taxon>Teleostei</taxon>
        <taxon>Albuliformes</taxon>
        <taxon>Albulidae</taxon>
        <taxon>Albula</taxon>
    </lineage>
</organism>
<comment type="similarity">
    <text evidence="2 4">Belongs to the actin family.</text>
</comment>
<dbReference type="Pfam" id="PF00022">
    <property type="entry name" value="Actin"/>
    <property type="match status" value="1"/>
</dbReference>
<dbReference type="PANTHER" id="PTHR11937">
    <property type="entry name" value="ACTIN"/>
    <property type="match status" value="1"/>
</dbReference>
<dbReference type="InterPro" id="IPR004000">
    <property type="entry name" value="Actin"/>
</dbReference>
<protein>
    <recommendedName>
        <fullName evidence="9">Actin</fullName>
    </recommendedName>
</protein>
<dbReference type="Proteomes" id="UP000829720">
    <property type="component" value="Unassembled WGS sequence"/>
</dbReference>
<evidence type="ECO:0000256" key="5">
    <source>
        <dbReference type="SAM" id="Coils"/>
    </source>
</evidence>
<dbReference type="FunFam" id="3.90.640.10:FF:000007">
    <property type="entry name" value="Actin like 7B"/>
    <property type="match status" value="1"/>
</dbReference>
<feature type="compositionally biased region" description="Polar residues" evidence="6">
    <location>
        <begin position="243"/>
        <end position="252"/>
    </location>
</feature>
<proteinExistence type="inferred from homology"/>
<feature type="region of interest" description="Disordered" evidence="6">
    <location>
        <begin position="243"/>
        <end position="294"/>
    </location>
</feature>
<keyword evidence="3" id="KW-0963">Cytoplasm</keyword>
<comment type="caution">
    <text evidence="7">The sequence shown here is derived from an EMBL/GenBank/DDBJ whole genome shotgun (WGS) entry which is preliminary data.</text>
</comment>
<dbReference type="OrthoDB" id="10004999at2759"/>
<dbReference type="CDD" id="cd13397">
    <property type="entry name" value="ASKHA_NBD_actin_Arp-T1-3"/>
    <property type="match status" value="1"/>
</dbReference>
<dbReference type="Gene3D" id="3.90.640.10">
    <property type="entry name" value="Actin, Chain A, domain 4"/>
    <property type="match status" value="1"/>
</dbReference>
<keyword evidence="5" id="KW-0175">Coiled coil</keyword>
<evidence type="ECO:0008006" key="9">
    <source>
        <dbReference type="Google" id="ProtNLM"/>
    </source>
</evidence>
<name>A0A8T3DNJ4_9TELE</name>
<evidence type="ECO:0000256" key="2">
    <source>
        <dbReference type="ARBA" id="ARBA00006752"/>
    </source>
</evidence>
<evidence type="ECO:0000256" key="6">
    <source>
        <dbReference type="SAM" id="MobiDB-lite"/>
    </source>
</evidence>